<accession>A0A3M7P8Q9</accession>
<protein>
    <submittedName>
        <fullName evidence="1">Uncharacterized protein</fullName>
    </submittedName>
</protein>
<organism evidence="1 2">
    <name type="scientific">Brachionus plicatilis</name>
    <name type="common">Marine rotifer</name>
    <name type="synonym">Brachionus muelleri</name>
    <dbReference type="NCBI Taxonomy" id="10195"/>
    <lineage>
        <taxon>Eukaryota</taxon>
        <taxon>Metazoa</taxon>
        <taxon>Spiralia</taxon>
        <taxon>Gnathifera</taxon>
        <taxon>Rotifera</taxon>
        <taxon>Eurotatoria</taxon>
        <taxon>Monogononta</taxon>
        <taxon>Pseudotrocha</taxon>
        <taxon>Ploima</taxon>
        <taxon>Brachionidae</taxon>
        <taxon>Brachionus</taxon>
    </lineage>
</organism>
<name>A0A3M7P8Q9_BRAPC</name>
<comment type="caution">
    <text evidence="1">The sequence shown here is derived from an EMBL/GenBank/DDBJ whole genome shotgun (WGS) entry which is preliminary data.</text>
</comment>
<dbReference type="EMBL" id="REGN01012400">
    <property type="protein sequence ID" value="RMZ95486.1"/>
    <property type="molecule type" value="Genomic_DNA"/>
</dbReference>
<evidence type="ECO:0000313" key="1">
    <source>
        <dbReference type="EMBL" id="RMZ95486.1"/>
    </source>
</evidence>
<keyword evidence="2" id="KW-1185">Reference proteome</keyword>
<reference evidence="1 2" key="1">
    <citation type="journal article" date="2018" name="Sci. Rep.">
        <title>Genomic signatures of local adaptation to the degree of environmental predictability in rotifers.</title>
        <authorList>
            <person name="Franch-Gras L."/>
            <person name="Hahn C."/>
            <person name="Garcia-Roger E.M."/>
            <person name="Carmona M.J."/>
            <person name="Serra M."/>
            <person name="Gomez A."/>
        </authorList>
    </citation>
    <scope>NUCLEOTIDE SEQUENCE [LARGE SCALE GENOMIC DNA]</scope>
    <source>
        <strain evidence="1">HYR1</strain>
    </source>
</reference>
<gene>
    <name evidence="1" type="ORF">BpHYR1_002799</name>
</gene>
<dbReference type="Proteomes" id="UP000276133">
    <property type="component" value="Unassembled WGS sequence"/>
</dbReference>
<evidence type="ECO:0000313" key="2">
    <source>
        <dbReference type="Proteomes" id="UP000276133"/>
    </source>
</evidence>
<dbReference type="AlphaFoldDB" id="A0A3M7P8Q9"/>
<sequence>MYPLIKLWFVCVLLKNVSFNERMSISSVLMKLLDISSFFEPSKRDRLEIIDTRTAFIFTFELVWLIVRLIDCLLACFEVDALFGAVDTYFCDRSFFPGNSSFV</sequence>
<proteinExistence type="predicted"/>